<evidence type="ECO:0000256" key="1">
    <source>
        <dbReference type="SAM" id="Phobius"/>
    </source>
</evidence>
<evidence type="ECO:0000313" key="3">
    <source>
        <dbReference type="Proteomes" id="UP000663760"/>
    </source>
</evidence>
<dbReference type="Proteomes" id="UP000663760">
    <property type="component" value="Chromosome 2"/>
</dbReference>
<keyword evidence="1" id="KW-0812">Transmembrane</keyword>
<reference evidence="2" key="1">
    <citation type="submission" date="2020-02" db="EMBL/GenBank/DDBJ databases">
        <authorList>
            <person name="Scholz U."/>
            <person name="Mascher M."/>
            <person name="Fiebig A."/>
        </authorList>
    </citation>
    <scope>NUCLEOTIDE SEQUENCE</scope>
</reference>
<sequence>MASLASLPLPSPFVTGAGVSRSQPFGKHSWRLPRQPRLRAPYRRCTTLHPWEISPADEASGDGASLVLGSSELVGSMATKDAGEAPFLEEGSQLPKKHQPLKWPFWLLGPLVLLLTGMAPTLWLPLSSVFLGANIAGVLALVGLDCIFNMGATLFLLMADACARPEGSSLTFSCRVPLGYKLWNMAASVVGFIAPVAMLLASHGGSLQPQLPLVSFAVLLGPYLLLLSTQMLTETLTWHWKSPVWLLTPVVYEAYRVLQLMRGLRLAAEVGAPAWAVDAIRGLVSWWVLVLGIQLMRVAWFAGNSHQDVEGLPS</sequence>
<keyword evidence="1" id="KW-0472">Membrane</keyword>
<protein>
    <submittedName>
        <fullName evidence="2">Uncharacterized protein</fullName>
    </submittedName>
</protein>
<proteinExistence type="predicted"/>
<evidence type="ECO:0000313" key="2">
    <source>
        <dbReference type="EMBL" id="CAA7391599.1"/>
    </source>
</evidence>
<dbReference type="OrthoDB" id="733635at2759"/>
<dbReference type="PANTHER" id="PTHR33918:SF3">
    <property type="entry name" value="CYTOCHROME P450 FAMILY PROTEIN"/>
    <property type="match status" value="1"/>
</dbReference>
<feature type="transmembrane region" description="Helical" evidence="1">
    <location>
        <begin position="213"/>
        <end position="232"/>
    </location>
</feature>
<dbReference type="PANTHER" id="PTHR33918">
    <property type="entry name" value="OS01G0704200 PROTEIN"/>
    <property type="match status" value="1"/>
</dbReference>
<organism evidence="2 3">
    <name type="scientific">Spirodela intermedia</name>
    <name type="common">Intermediate duckweed</name>
    <dbReference type="NCBI Taxonomy" id="51605"/>
    <lineage>
        <taxon>Eukaryota</taxon>
        <taxon>Viridiplantae</taxon>
        <taxon>Streptophyta</taxon>
        <taxon>Embryophyta</taxon>
        <taxon>Tracheophyta</taxon>
        <taxon>Spermatophyta</taxon>
        <taxon>Magnoliopsida</taxon>
        <taxon>Liliopsida</taxon>
        <taxon>Araceae</taxon>
        <taxon>Lemnoideae</taxon>
        <taxon>Spirodela</taxon>
    </lineage>
</organism>
<dbReference type="EMBL" id="LR746265">
    <property type="protein sequence ID" value="CAA7391599.1"/>
    <property type="molecule type" value="Genomic_DNA"/>
</dbReference>
<feature type="transmembrane region" description="Helical" evidence="1">
    <location>
        <begin position="180"/>
        <end position="201"/>
    </location>
</feature>
<name>A0A7I8K3B4_SPIIN</name>
<feature type="transmembrane region" description="Helical" evidence="1">
    <location>
        <begin position="135"/>
        <end position="159"/>
    </location>
</feature>
<dbReference type="AlphaFoldDB" id="A0A7I8K3B4"/>
<feature type="transmembrane region" description="Helical" evidence="1">
    <location>
        <begin position="103"/>
        <end position="123"/>
    </location>
</feature>
<keyword evidence="3" id="KW-1185">Reference proteome</keyword>
<keyword evidence="1" id="KW-1133">Transmembrane helix</keyword>
<accession>A0A7I8K3B4</accession>
<gene>
    <name evidence="2" type="ORF">SI8410_02002870</name>
</gene>